<gene>
    <name evidence="1" type="ORF">ACOLOM_LOCUS9335</name>
</gene>
<name>A0ACA9P2E6_9GLOM</name>
<organism evidence="1 2">
    <name type="scientific">Acaulospora colombiana</name>
    <dbReference type="NCBI Taxonomy" id="27376"/>
    <lineage>
        <taxon>Eukaryota</taxon>
        <taxon>Fungi</taxon>
        <taxon>Fungi incertae sedis</taxon>
        <taxon>Mucoromycota</taxon>
        <taxon>Glomeromycotina</taxon>
        <taxon>Glomeromycetes</taxon>
        <taxon>Diversisporales</taxon>
        <taxon>Acaulosporaceae</taxon>
        <taxon>Acaulospora</taxon>
    </lineage>
</organism>
<keyword evidence="2" id="KW-1185">Reference proteome</keyword>
<comment type="caution">
    <text evidence="1">The sequence shown here is derived from an EMBL/GenBank/DDBJ whole genome shotgun (WGS) entry which is preliminary data.</text>
</comment>
<evidence type="ECO:0000313" key="1">
    <source>
        <dbReference type="EMBL" id="CAG8680927.1"/>
    </source>
</evidence>
<reference evidence="1" key="1">
    <citation type="submission" date="2021-06" db="EMBL/GenBank/DDBJ databases">
        <authorList>
            <person name="Kallberg Y."/>
            <person name="Tangrot J."/>
            <person name="Rosling A."/>
        </authorList>
    </citation>
    <scope>NUCLEOTIDE SEQUENCE</scope>
    <source>
        <strain evidence="1">CL356</strain>
    </source>
</reference>
<protein>
    <submittedName>
        <fullName evidence="1">10037_t:CDS:1</fullName>
    </submittedName>
</protein>
<dbReference type="EMBL" id="CAJVPT010026795">
    <property type="protein sequence ID" value="CAG8680927.1"/>
    <property type="molecule type" value="Genomic_DNA"/>
</dbReference>
<accession>A0ACA9P2E6</accession>
<feature type="non-terminal residue" evidence="1">
    <location>
        <position position="1"/>
    </location>
</feature>
<sequence>DHAPLFQLELAALLGERARVAAPRDQAIATGSTLDPIPAPRLFAVSDLEDPSGTQAGGQETVEHAVATTGFTAVGVGVSLGFHVLKTGLVLAEHDAWAPSGDDAYETKRGEAVTKAAAETVTPFTFALAVEWNVFDVAVTTTAHGHAWGRGGLLVDTRSATGGAVLLLQITKTQSQPRVSIRFLLALGHAGVARRHAKPERPVKYREIGGRGQRVGGGNFLAGETTRVERSALYVCPRAQRTRLALTSAGARARRYDGTAYRRICLRVATHGSPVSV</sequence>
<proteinExistence type="predicted"/>
<evidence type="ECO:0000313" key="2">
    <source>
        <dbReference type="Proteomes" id="UP000789525"/>
    </source>
</evidence>
<dbReference type="Proteomes" id="UP000789525">
    <property type="component" value="Unassembled WGS sequence"/>
</dbReference>